<dbReference type="PANTHER" id="PTHR35010">
    <property type="entry name" value="BLL4672 PROTEIN-RELATED"/>
    <property type="match status" value="1"/>
</dbReference>
<evidence type="ECO:0000313" key="3">
    <source>
        <dbReference type="Proteomes" id="UP000297866"/>
    </source>
</evidence>
<dbReference type="Gene3D" id="3.30.450.180">
    <property type="match status" value="1"/>
</dbReference>
<evidence type="ECO:0000313" key="2">
    <source>
        <dbReference type="EMBL" id="TFB54284.1"/>
    </source>
</evidence>
<organism evidence="2 3">
    <name type="scientific">Cryobacterium tagatosivorans</name>
    <dbReference type="NCBI Taxonomy" id="1259199"/>
    <lineage>
        <taxon>Bacteria</taxon>
        <taxon>Bacillati</taxon>
        <taxon>Actinomycetota</taxon>
        <taxon>Actinomycetes</taxon>
        <taxon>Micrococcales</taxon>
        <taxon>Microbacteriaceae</taxon>
        <taxon>Cryobacterium</taxon>
    </lineage>
</organism>
<feature type="domain" description="MmyB-like transcription regulator ligand binding" evidence="1">
    <location>
        <begin position="1"/>
        <end position="160"/>
    </location>
</feature>
<dbReference type="RefSeq" id="WP_241983308.1">
    <property type="nucleotide sequence ID" value="NZ_SOEZ01000019.1"/>
</dbReference>
<dbReference type="Proteomes" id="UP000297866">
    <property type="component" value="Unassembled WGS sequence"/>
</dbReference>
<reference evidence="2 3" key="1">
    <citation type="submission" date="2019-03" db="EMBL/GenBank/DDBJ databases">
        <title>Genomics of glacier-inhabiting Cryobacterium strains.</title>
        <authorList>
            <person name="Liu Q."/>
            <person name="Xin Y.-H."/>
        </authorList>
    </citation>
    <scope>NUCLEOTIDE SEQUENCE [LARGE SCALE GENOMIC DNA]</scope>
    <source>
        <strain evidence="2 3">Sr47</strain>
    </source>
</reference>
<dbReference type="Pfam" id="PF17765">
    <property type="entry name" value="MLTR_LBD"/>
    <property type="match status" value="1"/>
</dbReference>
<gene>
    <name evidence="2" type="ORF">E3O23_03805</name>
</gene>
<dbReference type="PANTHER" id="PTHR35010:SF2">
    <property type="entry name" value="BLL4672 PROTEIN"/>
    <property type="match status" value="1"/>
</dbReference>
<dbReference type="InterPro" id="IPR041413">
    <property type="entry name" value="MLTR_LBD"/>
</dbReference>
<sequence>MSTVPVFVQNGRLDPIAANHLGRALFCFLFEDPERPMNAARFVFLDARAQDFYRDWESTAEQIVAILRTILHTEAGRNPYARALTDLVGELSTRSDQFRTLWASHIVRERRTGIKSIHHPIVGDLDLTYEGMQLAAEPELLLLAYAGVPGSASSDGLQLLAGWVAGKEYPSGAAISVQGNETATGA</sequence>
<accession>A0A4R8UIT8</accession>
<dbReference type="EMBL" id="SOEZ01000019">
    <property type="protein sequence ID" value="TFB54284.1"/>
    <property type="molecule type" value="Genomic_DNA"/>
</dbReference>
<protein>
    <recommendedName>
        <fullName evidence="1">MmyB-like transcription regulator ligand binding domain-containing protein</fullName>
    </recommendedName>
</protein>
<name>A0A4R8UIT8_9MICO</name>
<keyword evidence="3" id="KW-1185">Reference proteome</keyword>
<proteinExistence type="predicted"/>
<dbReference type="AlphaFoldDB" id="A0A4R8UIT8"/>
<comment type="caution">
    <text evidence="2">The sequence shown here is derived from an EMBL/GenBank/DDBJ whole genome shotgun (WGS) entry which is preliminary data.</text>
</comment>
<evidence type="ECO:0000259" key="1">
    <source>
        <dbReference type="Pfam" id="PF17765"/>
    </source>
</evidence>